<dbReference type="AlphaFoldDB" id="A0A7X6N1I1"/>
<feature type="signal peptide" evidence="2">
    <location>
        <begin position="1"/>
        <end position="18"/>
    </location>
</feature>
<feature type="domain" description="Transcobalamin-like C-terminal" evidence="3">
    <location>
        <begin position="65"/>
        <end position="130"/>
    </location>
</feature>
<feature type="chain" id="PRO_5038732238" evidence="2">
    <location>
        <begin position="19"/>
        <end position="132"/>
    </location>
</feature>
<dbReference type="EMBL" id="JAAXPR010000027">
    <property type="protein sequence ID" value="NKZ21238.1"/>
    <property type="molecule type" value="Genomic_DNA"/>
</dbReference>
<gene>
    <name evidence="4" type="ORF">HF992_10445</name>
</gene>
<dbReference type="RefSeq" id="WP_168549968.1">
    <property type="nucleotide sequence ID" value="NZ_JAAXPR010000027.1"/>
</dbReference>
<organism evidence="4 5">
    <name type="scientific">Streptococcus ovuberis</name>
    <dbReference type="NCBI Taxonomy" id="1936207"/>
    <lineage>
        <taxon>Bacteria</taxon>
        <taxon>Bacillati</taxon>
        <taxon>Bacillota</taxon>
        <taxon>Bacilli</taxon>
        <taxon>Lactobacillales</taxon>
        <taxon>Streptococcaceae</taxon>
        <taxon>Streptococcus</taxon>
    </lineage>
</organism>
<reference evidence="4 5" key="1">
    <citation type="submission" date="2020-04" db="EMBL/GenBank/DDBJ databases">
        <title>MicrobeNet Type strains.</title>
        <authorList>
            <person name="Nicholson A.C."/>
        </authorList>
    </citation>
    <scope>NUCLEOTIDE SEQUENCE [LARGE SCALE GENOMIC DNA]</scope>
    <source>
        <strain evidence="4 5">CCUG 69612</strain>
    </source>
</reference>
<keyword evidence="5" id="KW-1185">Reference proteome</keyword>
<evidence type="ECO:0000313" key="5">
    <source>
        <dbReference type="Proteomes" id="UP000522720"/>
    </source>
</evidence>
<dbReference type="InterPro" id="IPR027954">
    <property type="entry name" value="Transcobalamin-like_C"/>
</dbReference>
<feature type="compositionally biased region" description="Low complexity" evidence="1">
    <location>
        <begin position="21"/>
        <end position="34"/>
    </location>
</feature>
<evidence type="ECO:0000256" key="2">
    <source>
        <dbReference type="SAM" id="SignalP"/>
    </source>
</evidence>
<name>A0A7X6N1I1_9STRE</name>
<accession>A0A7X6N1I1</accession>
<feature type="region of interest" description="Disordered" evidence="1">
    <location>
        <begin position="21"/>
        <end position="41"/>
    </location>
</feature>
<dbReference type="Proteomes" id="UP000522720">
    <property type="component" value="Unassembled WGS sequence"/>
</dbReference>
<proteinExistence type="predicted"/>
<sequence length="132" mass="14266">MKKSYASLLALVSITTLAACSPAPSSAPVSHSTTQVGDDDPKAQASVLVKFADKETEKEVTFEVGDSVMDVLEDNFTVNEEDGLVTAINGVSQDPAKNTYWMYKVNGKMADVGAESYEVKPGDKIEFYLETF</sequence>
<dbReference type="Pfam" id="PF14478">
    <property type="entry name" value="DUF4430"/>
    <property type="match status" value="1"/>
</dbReference>
<keyword evidence="2" id="KW-0732">Signal</keyword>
<protein>
    <submittedName>
        <fullName evidence="4">DUF4430 domain-containing protein</fullName>
    </submittedName>
</protein>
<dbReference type="Gene3D" id="2.170.130.30">
    <property type="match status" value="1"/>
</dbReference>
<evidence type="ECO:0000256" key="1">
    <source>
        <dbReference type="SAM" id="MobiDB-lite"/>
    </source>
</evidence>
<evidence type="ECO:0000313" key="4">
    <source>
        <dbReference type="EMBL" id="NKZ21238.1"/>
    </source>
</evidence>
<evidence type="ECO:0000259" key="3">
    <source>
        <dbReference type="Pfam" id="PF14478"/>
    </source>
</evidence>
<dbReference type="PROSITE" id="PS51257">
    <property type="entry name" value="PROKAR_LIPOPROTEIN"/>
    <property type="match status" value="1"/>
</dbReference>
<comment type="caution">
    <text evidence="4">The sequence shown here is derived from an EMBL/GenBank/DDBJ whole genome shotgun (WGS) entry which is preliminary data.</text>
</comment>